<evidence type="ECO:0000256" key="2">
    <source>
        <dbReference type="ARBA" id="ARBA00022692"/>
    </source>
</evidence>
<evidence type="ECO:0000256" key="1">
    <source>
        <dbReference type="ARBA" id="ARBA00004141"/>
    </source>
</evidence>
<evidence type="ECO:0000256" key="5">
    <source>
        <dbReference type="HAMAP-Rule" id="MF_00902"/>
    </source>
</evidence>
<dbReference type="Pfam" id="PF00902">
    <property type="entry name" value="TatC"/>
    <property type="match status" value="1"/>
</dbReference>
<dbReference type="PANTHER" id="PTHR30371">
    <property type="entry name" value="SEC-INDEPENDENT PROTEIN TRANSLOCASE PROTEIN TATC"/>
    <property type="match status" value="1"/>
</dbReference>
<keyword evidence="2 5" id="KW-0812">Transmembrane</keyword>
<dbReference type="PRINTS" id="PR01840">
    <property type="entry name" value="TATCFAMILY"/>
</dbReference>
<keyword evidence="4 5" id="KW-0472">Membrane</keyword>
<comment type="caution">
    <text evidence="6">The sequence shown here is derived from an EMBL/GenBank/DDBJ whole genome shotgun (WGS) entry which is preliminary data.</text>
</comment>
<sequence length="279" mass="30406">MNDLVPHTQADAPLTPDEAAIEATRAPLLEHLIELRDRLIWCVGAIAIGFMICFSVWHLILQGLLIPYETAVMKVKGAQALKSGMGLIFTAPLETFLTQIKVAMFGGLCIAFPMISFQLYRFVAPGLYSHEKRAFTPFLLMAPVLFCMGGAMAYFVVMPFVMEFSLRQELTPGIGAVSVVYQGKISEYVGTITTLILGFGACFQLPIVQLLLGRAGIVDGQTWLDNGRYAIFGIFVVAAIVTPPDVISQISLAIPLIILYYVGALLVKMGDPKPAETDN</sequence>
<evidence type="ECO:0000313" key="7">
    <source>
        <dbReference type="Proteomes" id="UP001161064"/>
    </source>
</evidence>
<name>A0ABQ4PX50_9PROT</name>
<keyword evidence="7" id="KW-1185">Reference proteome</keyword>
<keyword evidence="5" id="KW-0811">Translocation</keyword>
<dbReference type="NCBIfam" id="TIGR00945">
    <property type="entry name" value="tatC"/>
    <property type="match status" value="1"/>
</dbReference>
<organism evidence="6 7">
    <name type="scientific">Candidatus Phycosocius spiralis</name>
    <dbReference type="NCBI Taxonomy" id="2815099"/>
    <lineage>
        <taxon>Bacteria</taxon>
        <taxon>Pseudomonadati</taxon>
        <taxon>Pseudomonadota</taxon>
        <taxon>Alphaproteobacteria</taxon>
        <taxon>Caulobacterales</taxon>
        <taxon>Caulobacterales incertae sedis</taxon>
        <taxon>Candidatus Phycosocius</taxon>
    </lineage>
</organism>
<dbReference type="InterPro" id="IPR002033">
    <property type="entry name" value="TatC"/>
</dbReference>
<reference evidence="6" key="1">
    <citation type="submission" date="2021-05" db="EMBL/GenBank/DDBJ databases">
        <authorList>
            <person name="Tanabe Y."/>
        </authorList>
    </citation>
    <scope>NUCLEOTIDE SEQUENCE</scope>
    <source>
        <strain evidence="6">BOTRYCO-1</strain>
    </source>
</reference>
<feature type="transmembrane region" description="Helical" evidence="5">
    <location>
        <begin position="223"/>
        <end position="241"/>
    </location>
</feature>
<feature type="transmembrane region" description="Helical" evidence="5">
    <location>
        <begin position="247"/>
        <end position="267"/>
    </location>
</feature>
<protein>
    <recommendedName>
        <fullName evidence="5">Sec-independent protein translocase protein TatC</fullName>
    </recommendedName>
</protein>
<comment type="similarity">
    <text evidence="5">Belongs to the TatC family.</text>
</comment>
<reference evidence="6" key="2">
    <citation type="journal article" date="2023" name="ISME Commun">
        <title>Characterization of a bloom-associated alphaproteobacterial lineage, 'Candidatus Phycosocius': insights into freshwater algal-bacterial interactions.</title>
        <authorList>
            <person name="Tanabe Y."/>
            <person name="Yamaguchi H."/>
            <person name="Yoshida M."/>
            <person name="Kai A."/>
            <person name="Okazaki Y."/>
        </authorList>
    </citation>
    <scope>NUCLEOTIDE SEQUENCE</scope>
    <source>
        <strain evidence="6">BOTRYCO-1</strain>
    </source>
</reference>
<feature type="transmembrane region" description="Helical" evidence="5">
    <location>
        <begin position="102"/>
        <end position="123"/>
    </location>
</feature>
<keyword evidence="5" id="KW-0653">Protein transport</keyword>
<keyword evidence="3 5" id="KW-1133">Transmembrane helix</keyword>
<feature type="transmembrane region" description="Helical" evidence="5">
    <location>
        <begin position="39"/>
        <end position="60"/>
    </location>
</feature>
<evidence type="ECO:0000313" key="6">
    <source>
        <dbReference type="EMBL" id="GIU67531.1"/>
    </source>
</evidence>
<keyword evidence="5" id="KW-0813">Transport</keyword>
<gene>
    <name evidence="5 6" type="primary">tatC</name>
    <name evidence="6" type="ORF">PsB1_1685</name>
</gene>
<keyword evidence="5" id="KW-1003">Cell membrane</keyword>
<dbReference type="RefSeq" id="WP_284360461.1">
    <property type="nucleotide sequence ID" value="NZ_BPFZ01000010.1"/>
</dbReference>
<accession>A0ABQ4PX50</accession>
<dbReference type="EMBL" id="BPFZ01000010">
    <property type="protein sequence ID" value="GIU67531.1"/>
    <property type="molecule type" value="Genomic_DNA"/>
</dbReference>
<proteinExistence type="inferred from homology"/>
<dbReference type="PANTHER" id="PTHR30371:SF0">
    <property type="entry name" value="SEC-INDEPENDENT PROTEIN TRANSLOCASE PROTEIN TATC, CHLOROPLASTIC-RELATED"/>
    <property type="match status" value="1"/>
</dbReference>
<dbReference type="HAMAP" id="MF_00902">
    <property type="entry name" value="TatC"/>
    <property type="match status" value="1"/>
</dbReference>
<dbReference type="Proteomes" id="UP001161064">
    <property type="component" value="Unassembled WGS sequence"/>
</dbReference>
<comment type="subcellular location">
    <subcellularLocation>
        <location evidence="5">Cell membrane</location>
        <topology evidence="5">Multi-pass membrane protein</topology>
    </subcellularLocation>
    <subcellularLocation>
        <location evidence="1">Membrane</location>
        <topology evidence="1">Multi-pass membrane protein</topology>
    </subcellularLocation>
</comment>
<comment type="function">
    <text evidence="5">Part of the twin-arginine translocation (Tat) system that transports large folded proteins containing a characteristic twin-arginine motif in their signal peptide across membranes. Together with TatB, TatC is part of a receptor directly interacting with Tat signal peptides.</text>
</comment>
<evidence type="ECO:0000256" key="3">
    <source>
        <dbReference type="ARBA" id="ARBA00022989"/>
    </source>
</evidence>
<feature type="transmembrane region" description="Helical" evidence="5">
    <location>
        <begin position="135"/>
        <end position="157"/>
    </location>
</feature>
<comment type="subunit">
    <text evidence="5">The Tat system comprises two distinct complexes: a TatABC complex, containing multiple copies of TatA, TatB and TatC subunits, and a separate TatA complex, containing only TatA subunits. Substrates initially bind to the TatABC complex, which probably triggers association of the separate TatA complex to form the active translocon.</text>
</comment>
<feature type="transmembrane region" description="Helical" evidence="5">
    <location>
        <begin position="188"/>
        <end position="211"/>
    </location>
</feature>
<evidence type="ECO:0000256" key="4">
    <source>
        <dbReference type="ARBA" id="ARBA00023136"/>
    </source>
</evidence>